<dbReference type="SUPFAM" id="SSF52540">
    <property type="entry name" value="P-loop containing nucleoside triphosphate hydrolases"/>
    <property type="match status" value="1"/>
</dbReference>
<gene>
    <name evidence="8" type="ORF">M407DRAFT_222088</name>
</gene>
<dbReference type="InterPro" id="IPR018948">
    <property type="entry name" value="GTP-bd_TrmE_N"/>
</dbReference>
<comment type="similarity">
    <text evidence="2 6">Belongs to the TRAFAC class TrmE-Era-EngA-EngB-Septin-like GTPase superfamily. TrmE GTPase family.</text>
</comment>
<evidence type="ECO:0000256" key="4">
    <source>
        <dbReference type="ARBA" id="ARBA00022741"/>
    </source>
</evidence>
<dbReference type="HOGENOM" id="CLU_019624_3_1_1"/>
<organism evidence="8 9">
    <name type="scientific">Tulasnella calospora MUT 4182</name>
    <dbReference type="NCBI Taxonomy" id="1051891"/>
    <lineage>
        <taxon>Eukaryota</taxon>
        <taxon>Fungi</taxon>
        <taxon>Dikarya</taxon>
        <taxon>Basidiomycota</taxon>
        <taxon>Agaricomycotina</taxon>
        <taxon>Agaricomycetes</taxon>
        <taxon>Cantharellales</taxon>
        <taxon>Tulasnellaceae</taxon>
        <taxon>Tulasnella</taxon>
    </lineage>
</organism>
<dbReference type="Pfam" id="PF12631">
    <property type="entry name" value="MnmE_helical"/>
    <property type="match status" value="1"/>
</dbReference>
<dbReference type="InterPro" id="IPR027368">
    <property type="entry name" value="MnmE_dom2"/>
</dbReference>
<dbReference type="PROSITE" id="PS51709">
    <property type="entry name" value="G_TRME"/>
    <property type="match status" value="1"/>
</dbReference>
<dbReference type="GO" id="GO:0030488">
    <property type="term" value="P:tRNA methylation"/>
    <property type="evidence" value="ECO:0007669"/>
    <property type="project" value="TreeGrafter"/>
</dbReference>
<dbReference type="Gene3D" id="3.40.50.300">
    <property type="entry name" value="P-loop containing nucleotide triphosphate hydrolases"/>
    <property type="match status" value="1"/>
</dbReference>
<protein>
    <recommendedName>
        <fullName evidence="7">TrmE-type G domain-containing protein</fullName>
    </recommendedName>
</protein>
<dbReference type="NCBIfam" id="NF003661">
    <property type="entry name" value="PRK05291.1-3"/>
    <property type="match status" value="1"/>
</dbReference>
<evidence type="ECO:0000256" key="3">
    <source>
        <dbReference type="ARBA" id="ARBA00022694"/>
    </source>
</evidence>
<dbReference type="NCBIfam" id="TIGR00450">
    <property type="entry name" value="mnmE_trmE_thdF"/>
    <property type="match status" value="1"/>
</dbReference>
<evidence type="ECO:0000256" key="5">
    <source>
        <dbReference type="ARBA" id="ARBA00023134"/>
    </source>
</evidence>
<evidence type="ECO:0000256" key="1">
    <source>
        <dbReference type="ARBA" id="ARBA00004173"/>
    </source>
</evidence>
<dbReference type="CDD" id="cd14858">
    <property type="entry name" value="TrmE_N"/>
    <property type="match status" value="1"/>
</dbReference>
<accession>A0A0C3QGV7</accession>
<dbReference type="SUPFAM" id="SSF116878">
    <property type="entry name" value="TrmE connector domain"/>
    <property type="match status" value="1"/>
</dbReference>
<dbReference type="Proteomes" id="UP000054248">
    <property type="component" value="Unassembled WGS sequence"/>
</dbReference>
<keyword evidence="5 6" id="KW-0342">GTP-binding</keyword>
<evidence type="ECO:0000256" key="6">
    <source>
        <dbReference type="RuleBase" id="RU003313"/>
    </source>
</evidence>
<dbReference type="GO" id="GO:0002098">
    <property type="term" value="P:tRNA wobble uridine modification"/>
    <property type="evidence" value="ECO:0007669"/>
    <property type="project" value="TreeGrafter"/>
</dbReference>
<dbReference type="FunFam" id="3.30.1360.120:FF:000007">
    <property type="entry name" value="tRNA modification GTPase GTPBP3, mitochondrial"/>
    <property type="match status" value="1"/>
</dbReference>
<dbReference type="Gene3D" id="1.20.120.430">
    <property type="entry name" value="tRNA modification GTPase MnmE domain 2"/>
    <property type="match status" value="1"/>
</dbReference>
<sequence length="545" mass="59335">MKFPARHWSPNLIRTPAFPKHARLINTATSPGRLATRPVTLPSSSLSHSKISTLKPTISLRRALPLTLSPSQRQTIYALATPPGKAGVAVIRVSGPAVPDVYARIVRKVGGRMKDLGSSETANLPKPRVMERAEIVDPDTGEVLDDGLIVYFAAPKSFTTEHVLELHAHSGRAIISSILHSLSRITGCRPAEPGEFTRRAFESGRLDLTQVEGLKDLIDAETSVQRKLALRAAGGAIRKKYDDLRERIIYCLAMVEAIIDFGEGEEIEDGVWEKAQEKVSELQSEITGHLHDGRRGEILRNGIRLAIFGPPNAGKSSLLNFLAQREAAIVTPLPGTTRDVLEISLDIGGMPVIVADTAGLRKTSDLVESIGIERARAAVASADVSLCVLSLPDVLSGSVPSSIKELITPDTLLLLNKTDLVDDKQPKSTNHSSALSTSEHQWQASVNTGTGMKHFLDDFVQVLRDRFDIDGNGEDREPLITQARHRIHLENALQYLDAFMMMGPENVVFAAEELRYAAQEVGKVSGAIGVEDILDTVFKEFCIGK</sequence>
<proteinExistence type="inferred from homology"/>
<evidence type="ECO:0000313" key="8">
    <source>
        <dbReference type="EMBL" id="KIO30950.1"/>
    </source>
</evidence>
<dbReference type="InterPro" id="IPR025867">
    <property type="entry name" value="MnmE_helical"/>
</dbReference>
<dbReference type="Pfam" id="PF10396">
    <property type="entry name" value="TrmE_N"/>
    <property type="match status" value="1"/>
</dbReference>
<dbReference type="Gene3D" id="3.30.1360.120">
    <property type="entry name" value="Probable tRNA modification gtpase trme, domain 1"/>
    <property type="match status" value="1"/>
</dbReference>
<keyword evidence="9" id="KW-1185">Reference proteome</keyword>
<comment type="subcellular location">
    <subcellularLocation>
        <location evidence="1">Mitochondrion</location>
    </subcellularLocation>
</comment>
<dbReference type="GO" id="GO:0005739">
    <property type="term" value="C:mitochondrion"/>
    <property type="evidence" value="ECO:0007669"/>
    <property type="project" value="UniProtKB-SubCell"/>
</dbReference>
<dbReference type="Pfam" id="PF01926">
    <property type="entry name" value="MMR_HSR1"/>
    <property type="match status" value="1"/>
</dbReference>
<dbReference type="HAMAP" id="MF_00379">
    <property type="entry name" value="GTPase_MnmE"/>
    <property type="match status" value="1"/>
</dbReference>
<evidence type="ECO:0000256" key="2">
    <source>
        <dbReference type="ARBA" id="ARBA00011043"/>
    </source>
</evidence>
<dbReference type="AlphaFoldDB" id="A0A0C3QGV7"/>
<dbReference type="InterPro" id="IPR005225">
    <property type="entry name" value="Small_GTP-bd"/>
</dbReference>
<dbReference type="PANTHER" id="PTHR42714:SF2">
    <property type="entry name" value="TRNA MODIFICATION GTPASE GTPBP3, MITOCHONDRIAL"/>
    <property type="match status" value="1"/>
</dbReference>
<dbReference type="CDD" id="cd04164">
    <property type="entry name" value="trmE"/>
    <property type="match status" value="1"/>
</dbReference>
<dbReference type="InterPro" id="IPR006073">
    <property type="entry name" value="GTP-bd"/>
</dbReference>
<evidence type="ECO:0000313" key="9">
    <source>
        <dbReference type="Proteomes" id="UP000054248"/>
    </source>
</evidence>
<dbReference type="EMBL" id="KN822967">
    <property type="protein sequence ID" value="KIO30950.1"/>
    <property type="molecule type" value="Genomic_DNA"/>
</dbReference>
<dbReference type="GO" id="GO:0003924">
    <property type="term" value="F:GTPase activity"/>
    <property type="evidence" value="ECO:0007669"/>
    <property type="project" value="InterPro"/>
</dbReference>
<dbReference type="PANTHER" id="PTHR42714">
    <property type="entry name" value="TRNA MODIFICATION GTPASE GTPBP3"/>
    <property type="match status" value="1"/>
</dbReference>
<dbReference type="InterPro" id="IPR027417">
    <property type="entry name" value="P-loop_NTPase"/>
</dbReference>
<dbReference type="GO" id="GO:0005525">
    <property type="term" value="F:GTP binding"/>
    <property type="evidence" value="ECO:0007669"/>
    <property type="project" value="UniProtKB-KW"/>
</dbReference>
<dbReference type="NCBIfam" id="TIGR00231">
    <property type="entry name" value="small_GTP"/>
    <property type="match status" value="1"/>
</dbReference>
<dbReference type="InterPro" id="IPR004520">
    <property type="entry name" value="GTPase_MnmE"/>
</dbReference>
<reference evidence="9" key="2">
    <citation type="submission" date="2015-01" db="EMBL/GenBank/DDBJ databases">
        <title>Evolutionary Origins and Diversification of the Mycorrhizal Mutualists.</title>
        <authorList>
            <consortium name="DOE Joint Genome Institute"/>
            <consortium name="Mycorrhizal Genomics Consortium"/>
            <person name="Kohler A."/>
            <person name="Kuo A."/>
            <person name="Nagy L.G."/>
            <person name="Floudas D."/>
            <person name="Copeland A."/>
            <person name="Barry K.W."/>
            <person name="Cichocki N."/>
            <person name="Veneault-Fourrey C."/>
            <person name="LaButti K."/>
            <person name="Lindquist E.A."/>
            <person name="Lipzen A."/>
            <person name="Lundell T."/>
            <person name="Morin E."/>
            <person name="Murat C."/>
            <person name="Riley R."/>
            <person name="Ohm R."/>
            <person name="Sun H."/>
            <person name="Tunlid A."/>
            <person name="Henrissat B."/>
            <person name="Grigoriev I.V."/>
            <person name="Hibbett D.S."/>
            <person name="Martin F."/>
        </authorList>
    </citation>
    <scope>NUCLEOTIDE SEQUENCE [LARGE SCALE GENOMIC DNA]</scope>
    <source>
        <strain evidence="9">MUT 4182</strain>
    </source>
</reference>
<dbReference type="STRING" id="1051891.A0A0C3QGV7"/>
<dbReference type="InterPro" id="IPR031168">
    <property type="entry name" value="G_TrmE"/>
</dbReference>
<dbReference type="InterPro" id="IPR027266">
    <property type="entry name" value="TrmE/GcvT-like"/>
</dbReference>
<keyword evidence="4 6" id="KW-0547">Nucleotide-binding</keyword>
<reference evidence="8 9" key="1">
    <citation type="submission" date="2014-04" db="EMBL/GenBank/DDBJ databases">
        <authorList>
            <consortium name="DOE Joint Genome Institute"/>
            <person name="Kuo A."/>
            <person name="Girlanda M."/>
            <person name="Perotto S."/>
            <person name="Kohler A."/>
            <person name="Nagy L.G."/>
            <person name="Floudas D."/>
            <person name="Copeland A."/>
            <person name="Barry K.W."/>
            <person name="Cichocki N."/>
            <person name="Veneault-Fourrey C."/>
            <person name="LaButti K."/>
            <person name="Lindquist E.A."/>
            <person name="Lipzen A."/>
            <person name="Lundell T."/>
            <person name="Morin E."/>
            <person name="Murat C."/>
            <person name="Sun H."/>
            <person name="Tunlid A."/>
            <person name="Henrissat B."/>
            <person name="Grigoriev I.V."/>
            <person name="Hibbett D.S."/>
            <person name="Martin F."/>
            <person name="Nordberg H.P."/>
            <person name="Cantor M.N."/>
            <person name="Hua S.X."/>
        </authorList>
    </citation>
    <scope>NUCLEOTIDE SEQUENCE [LARGE SCALE GENOMIC DNA]</scope>
    <source>
        <strain evidence="8 9">MUT 4182</strain>
    </source>
</reference>
<evidence type="ECO:0000259" key="7">
    <source>
        <dbReference type="PROSITE" id="PS51709"/>
    </source>
</evidence>
<dbReference type="OrthoDB" id="188276at2759"/>
<feature type="domain" description="TrmE-type G" evidence="7">
    <location>
        <begin position="302"/>
        <end position="468"/>
    </location>
</feature>
<name>A0A0C3QGV7_9AGAM</name>
<keyword evidence="3 6" id="KW-0819">tRNA processing</keyword>